<dbReference type="InterPro" id="IPR022644">
    <property type="entry name" value="De-COase2_N"/>
</dbReference>
<keyword evidence="8" id="KW-1185">Reference proteome</keyword>
<evidence type="ECO:0000256" key="4">
    <source>
        <dbReference type="ARBA" id="ARBA00023239"/>
    </source>
</evidence>
<evidence type="ECO:0000313" key="7">
    <source>
        <dbReference type="EMBL" id="OUL58208.1"/>
    </source>
</evidence>
<dbReference type="SUPFAM" id="SSF51419">
    <property type="entry name" value="PLP-binding barrel"/>
    <property type="match status" value="1"/>
</dbReference>
<dbReference type="PRINTS" id="PR01182">
    <property type="entry name" value="ORNDCRBXLASE"/>
</dbReference>
<dbReference type="Gene3D" id="2.40.37.10">
    <property type="entry name" value="Lyase, Ornithine Decarboxylase, Chain A, domain 1"/>
    <property type="match status" value="1"/>
</dbReference>
<feature type="modified residue" description="N6-(pyridoxal phosphate)lysine" evidence="5">
    <location>
        <position position="48"/>
    </location>
</feature>
<dbReference type="InterPro" id="IPR002433">
    <property type="entry name" value="Orn_de-COase"/>
</dbReference>
<dbReference type="Gene3D" id="3.20.20.10">
    <property type="entry name" value="Alanine racemase"/>
    <property type="match status" value="1"/>
</dbReference>
<name>A0A244CRL2_PSEDV</name>
<dbReference type="PRINTS" id="PR01179">
    <property type="entry name" value="ODADCRBXLASE"/>
</dbReference>
<dbReference type="SUPFAM" id="SSF50621">
    <property type="entry name" value="Alanine racemase C-terminal domain-like"/>
    <property type="match status" value="1"/>
</dbReference>
<dbReference type="InterPro" id="IPR009006">
    <property type="entry name" value="Ala_racemase/Decarboxylase_C"/>
</dbReference>
<dbReference type="InterPro" id="IPR000183">
    <property type="entry name" value="Orn/DAP/Arg_de-COase"/>
</dbReference>
<keyword evidence="4" id="KW-0456">Lyase</keyword>
<dbReference type="EMBL" id="MWPV01000002">
    <property type="protein sequence ID" value="OUL58208.1"/>
    <property type="molecule type" value="Genomic_DNA"/>
</dbReference>
<comment type="cofactor">
    <cofactor evidence="1 5">
        <name>pyridoxal 5'-phosphate</name>
        <dbReference type="ChEBI" id="CHEBI:597326"/>
    </cofactor>
</comment>
<protein>
    <recommendedName>
        <fullName evidence="6">Orn/DAP/Arg decarboxylase 2 N-terminal domain-containing protein</fullName>
    </recommendedName>
</protein>
<reference evidence="7 8" key="1">
    <citation type="submission" date="2017-02" db="EMBL/GenBank/DDBJ databases">
        <title>Pseudoalteromonas ulvae TC14 Genome.</title>
        <authorList>
            <person name="Molmeret M."/>
        </authorList>
    </citation>
    <scope>NUCLEOTIDE SEQUENCE [LARGE SCALE GENOMIC DNA]</scope>
    <source>
        <strain evidence="7">TC14</strain>
    </source>
</reference>
<dbReference type="GO" id="GO:0033387">
    <property type="term" value="P:putrescine biosynthetic process from arginine, via ornithine"/>
    <property type="evidence" value="ECO:0007669"/>
    <property type="project" value="TreeGrafter"/>
</dbReference>
<comment type="similarity">
    <text evidence="2">Belongs to the Orn/Lys/Arg decarboxylase class-II family.</text>
</comment>
<dbReference type="PANTHER" id="PTHR11482:SF6">
    <property type="entry name" value="ORNITHINE DECARBOXYLASE 1-RELATED"/>
    <property type="match status" value="1"/>
</dbReference>
<dbReference type="Pfam" id="PF02784">
    <property type="entry name" value="Orn_Arg_deC_N"/>
    <property type="match status" value="1"/>
</dbReference>
<dbReference type="GO" id="GO:0005737">
    <property type="term" value="C:cytoplasm"/>
    <property type="evidence" value="ECO:0007669"/>
    <property type="project" value="TreeGrafter"/>
</dbReference>
<comment type="caution">
    <text evidence="7">The sequence shown here is derived from an EMBL/GenBank/DDBJ whole genome shotgun (WGS) entry which is preliminary data.</text>
</comment>
<dbReference type="FunFam" id="3.20.20.10:FF:000008">
    <property type="entry name" value="Ornithine decarboxylase"/>
    <property type="match status" value="1"/>
</dbReference>
<feature type="domain" description="Orn/DAP/Arg decarboxylase 2 N-terminal" evidence="6">
    <location>
        <begin position="26"/>
        <end position="268"/>
    </location>
</feature>
<gene>
    <name evidence="7" type="ORF">B1199_07590</name>
</gene>
<evidence type="ECO:0000256" key="2">
    <source>
        <dbReference type="ARBA" id="ARBA00008872"/>
    </source>
</evidence>
<accession>A0A244CRL2</accession>
<proteinExistence type="inferred from homology"/>
<dbReference type="PANTHER" id="PTHR11482">
    <property type="entry name" value="ARGININE/DIAMINOPIMELATE/ORNITHINE DECARBOXYLASE"/>
    <property type="match status" value="1"/>
</dbReference>
<dbReference type="AlphaFoldDB" id="A0A244CRL2"/>
<dbReference type="CDD" id="cd00622">
    <property type="entry name" value="PLPDE_III_ODC"/>
    <property type="match status" value="1"/>
</dbReference>
<evidence type="ECO:0000259" key="6">
    <source>
        <dbReference type="Pfam" id="PF02784"/>
    </source>
</evidence>
<dbReference type="InterPro" id="IPR029066">
    <property type="entry name" value="PLP-binding_barrel"/>
</dbReference>
<evidence type="ECO:0000256" key="5">
    <source>
        <dbReference type="PIRSR" id="PIRSR600183-50"/>
    </source>
</evidence>
<organism evidence="7 8">
    <name type="scientific">Pseudoalteromonas ulvae</name>
    <dbReference type="NCBI Taxonomy" id="107327"/>
    <lineage>
        <taxon>Bacteria</taxon>
        <taxon>Pseudomonadati</taxon>
        <taxon>Pseudomonadota</taxon>
        <taxon>Gammaproteobacteria</taxon>
        <taxon>Alteromonadales</taxon>
        <taxon>Pseudoalteromonadaceae</taxon>
        <taxon>Pseudoalteromonas</taxon>
    </lineage>
</organism>
<feature type="active site" description="Proton donor" evidence="5">
    <location>
        <position position="333"/>
    </location>
</feature>
<sequence length="386" mass="43010">MYLSDKLIDFASQDIATPALIVDLDIVERQYLKLYSALSFVHCYYSVKSNPAIELLKRLVKLGSKFEAASINEIIYCLEAGADPKNIHFGNTIKKTEDIARAHALGITSFAFDCEQELLKIAEHAPHSNVVCRLKNDGKGAHWGLCNKFGCSPAQSFELLVLAQSLNINPYGLSFHVGSQQKDPQAWSRALEDVKSIFSDLQQVGIELALVNLGGGYPASGYLTDDDQSINYDFDAFAQEIKDAIDALFTTSKTKLKFMCEPGRFIVAQAGVVKTKIILRSTRLLNDQELTWLYMDVGKFNGLFEATDIKYPLYEFQSTCSERVPTILTGPTCDSSDMLTYKNHIHHLSNQLDIGQSILFCCAGAYSNSYVCRGFNGFEPLSEFYI</sequence>
<evidence type="ECO:0000256" key="3">
    <source>
        <dbReference type="ARBA" id="ARBA00022898"/>
    </source>
</evidence>
<evidence type="ECO:0000313" key="8">
    <source>
        <dbReference type="Proteomes" id="UP000194841"/>
    </source>
</evidence>
<dbReference type="Proteomes" id="UP000194841">
    <property type="component" value="Unassembled WGS sequence"/>
</dbReference>
<dbReference type="RefSeq" id="WP_086743515.1">
    <property type="nucleotide sequence ID" value="NZ_MWPV01000002.1"/>
</dbReference>
<dbReference type="OrthoDB" id="9802147at2"/>
<dbReference type="GO" id="GO:0004586">
    <property type="term" value="F:ornithine decarboxylase activity"/>
    <property type="evidence" value="ECO:0007669"/>
    <property type="project" value="TreeGrafter"/>
</dbReference>
<keyword evidence="3 5" id="KW-0663">Pyridoxal phosphate</keyword>
<evidence type="ECO:0000256" key="1">
    <source>
        <dbReference type="ARBA" id="ARBA00001933"/>
    </source>
</evidence>